<evidence type="ECO:0000313" key="5">
    <source>
        <dbReference type="Proteomes" id="UP000216411"/>
    </source>
</evidence>
<dbReference type="GO" id="GO:0006633">
    <property type="term" value="P:fatty acid biosynthetic process"/>
    <property type="evidence" value="ECO:0007669"/>
    <property type="project" value="TreeGrafter"/>
</dbReference>
<dbReference type="RefSeq" id="WP_094377420.1">
    <property type="nucleotide sequence ID" value="NZ_NOKA02000008.1"/>
</dbReference>
<reference evidence="4 5" key="1">
    <citation type="journal article" date="2017" name="Genome Announc.">
        <title>Draft Genome Sequence of a Sporulating and Motile Strain of Lachnotalea glycerini Isolated from Water in Quebec City, Canada.</title>
        <authorList>
            <person name="Maheux A.F."/>
            <person name="Boudreau D.K."/>
            <person name="Berube E."/>
            <person name="Boissinot M."/>
            <person name="Raymond F."/>
            <person name="Brodeur S."/>
            <person name="Corbeil J."/>
            <person name="Isabel S."/>
            <person name="Omar R.F."/>
            <person name="Bergeron M.G."/>
        </authorList>
    </citation>
    <scope>NUCLEOTIDE SEQUENCE [LARGE SCALE GENOMIC DNA]</scope>
    <source>
        <strain evidence="4 5">CCRI-19302</strain>
    </source>
</reference>
<keyword evidence="2" id="KW-0560">Oxidoreductase</keyword>
<comment type="caution">
    <text evidence="4">The sequence shown here is derived from an EMBL/GenBank/DDBJ whole genome shotgun (WGS) entry which is preliminary data.</text>
</comment>
<protein>
    <submittedName>
        <fullName evidence="4">SDR family oxidoreductase</fullName>
    </submittedName>
</protein>
<gene>
    <name evidence="4" type="ORF">CG710_007270</name>
</gene>
<dbReference type="Pfam" id="PF13561">
    <property type="entry name" value="adh_short_C2"/>
    <property type="match status" value="1"/>
</dbReference>
<organism evidence="4 5">
    <name type="scientific">Lachnotalea glycerini</name>
    <dbReference type="NCBI Taxonomy" id="1763509"/>
    <lineage>
        <taxon>Bacteria</taxon>
        <taxon>Bacillati</taxon>
        <taxon>Bacillota</taxon>
        <taxon>Clostridia</taxon>
        <taxon>Lachnospirales</taxon>
        <taxon>Lachnospiraceae</taxon>
        <taxon>Lachnotalea</taxon>
    </lineage>
</organism>
<dbReference type="PRINTS" id="PR00081">
    <property type="entry name" value="GDHRDH"/>
</dbReference>
<sequence>MFESLVNRVAVVSGGSSGIGKAVVRLLAEKGMKVALLYNSNPVDEIELYEVAESEIIQFQVDVKSFESVKSVFKSIEKAFGTIDFLVNSAGVVEDSYMFLMSEEKFDKVVDTNLKGNFLLMQAVISYLLEKEKGAAIVNISSIAGIKGVAGQTNYCATKFGIIGMTKALAKEVAYKNIRVNAIAPGYIETKMTQNLSKEEIEKIIPMRRMGSPEEIAKVVLFLISDGASYINGETIVVDGGIIA</sequence>
<dbReference type="PROSITE" id="PS00061">
    <property type="entry name" value="ADH_SHORT"/>
    <property type="match status" value="1"/>
</dbReference>
<dbReference type="GO" id="GO:0048038">
    <property type="term" value="F:quinone binding"/>
    <property type="evidence" value="ECO:0007669"/>
    <property type="project" value="TreeGrafter"/>
</dbReference>
<dbReference type="InterPro" id="IPR020904">
    <property type="entry name" value="Sc_DH/Rdtase_CS"/>
</dbReference>
<dbReference type="EMBL" id="NOKA02000008">
    <property type="protein sequence ID" value="RDY31937.1"/>
    <property type="molecule type" value="Genomic_DNA"/>
</dbReference>
<dbReference type="Proteomes" id="UP000216411">
    <property type="component" value="Unassembled WGS sequence"/>
</dbReference>
<comment type="similarity">
    <text evidence="1">Belongs to the short-chain dehydrogenases/reductases (SDR) family.</text>
</comment>
<dbReference type="SMART" id="SM00822">
    <property type="entry name" value="PKS_KR"/>
    <property type="match status" value="1"/>
</dbReference>
<dbReference type="InterPro" id="IPR036291">
    <property type="entry name" value="NAD(P)-bd_dom_sf"/>
</dbReference>
<dbReference type="FunFam" id="3.40.50.720:FF:000173">
    <property type="entry name" value="3-oxoacyl-[acyl-carrier protein] reductase"/>
    <property type="match status" value="1"/>
</dbReference>
<dbReference type="Gene3D" id="3.40.50.720">
    <property type="entry name" value="NAD(P)-binding Rossmann-like Domain"/>
    <property type="match status" value="1"/>
</dbReference>
<evidence type="ECO:0000313" key="4">
    <source>
        <dbReference type="EMBL" id="RDY31937.1"/>
    </source>
</evidence>
<accession>A0A371JGY2</accession>
<dbReference type="InterPro" id="IPR057326">
    <property type="entry name" value="KR_dom"/>
</dbReference>
<dbReference type="PANTHER" id="PTHR42760:SF133">
    <property type="entry name" value="3-OXOACYL-[ACYL-CARRIER-PROTEIN] REDUCTASE"/>
    <property type="match status" value="1"/>
</dbReference>
<evidence type="ECO:0000256" key="1">
    <source>
        <dbReference type="ARBA" id="ARBA00006484"/>
    </source>
</evidence>
<evidence type="ECO:0000259" key="3">
    <source>
        <dbReference type="SMART" id="SM00822"/>
    </source>
</evidence>
<dbReference type="GO" id="GO:0016616">
    <property type="term" value="F:oxidoreductase activity, acting on the CH-OH group of donors, NAD or NADP as acceptor"/>
    <property type="evidence" value="ECO:0007669"/>
    <property type="project" value="TreeGrafter"/>
</dbReference>
<name>A0A371JGY2_9FIRM</name>
<evidence type="ECO:0000256" key="2">
    <source>
        <dbReference type="ARBA" id="ARBA00023002"/>
    </source>
</evidence>
<proteinExistence type="inferred from homology"/>
<keyword evidence="5" id="KW-1185">Reference proteome</keyword>
<feature type="domain" description="Ketoreductase" evidence="3">
    <location>
        <begin position="8"/>
        <end position="191"/>
    </location>
</feature>
<dbReference type="PRINTS" id="PR00080">
    <property type="entry name" value="SDRFAMILY"/>
</dbReference>
<dbReference type="AlphaFoldDB" id="A0A371JGY2"/>
<dbReference type="SUPFAM" id="SSF51735">
    <property type="entry name" value="NAD(P)-binding Rossmann-fold domains"/>
    <property type="match status" value="1"/>
</dbReference>
<dbReference type="NCBIfam" id="NF009466">
    <property type="entry name" value="PRK12826.1-2"/>
    <property type="match status" value="1"/>
</dbReference>
<dbReference type="OrthoDB" id="9803333at2"/>
<dbReference type="PANTHER" id="PTHR42760">
    <property type="entry name" value="SHORT-CHAIN DEHYDROGENASES/REDUCTASES FAMILY MEMBER"/>
    <property type="match status" value="1"/>
</dbReference>
<dbReference type="InterPro" id="IPR002347">
    <property type="entry name" value="SDR_fam"/>
</dbReference>